<reference evidence="1 2" key="1">
    <citation type="journal article" date="2014" name="Nature">
        <title>An environmental bacterial taxon with a large and distinct metabolic repertoire.</title>
        <authorList>
            <person name="Wilson M.C."/>
            <person name="Mori T."/>
            <person name="Ruckert C."/>
            <person name="Uria A.R."/>
            <person name="Helf M.J."/>
            <person name="Takada K."/>
            <person name="Gernert C."/>
            <person name="Steffens U.A."/>
            <person name="Heycke N."/>
            <person name="Schmitt S."/>
            <person name="Rinke C."/>
            <person name="Helfrich E.J."/>
            <person name="Brachmann A.O."/>
            <person name="Gurgui C."/>
            <person name="Wakimoto T."/>
            <person name="Kracht M."/>
            <person name="Crusemann M."/>
            <person name="Hentschel U."/>
            <person name="Abe I."/>
            <person name="Matsunaga S."/>
            <person name="Kalinowski J."/>
            <person name="Takeyama H."/>
            <person name="Piel J."/>
        </authorList>
    </citation>
    <scope>NUCLEOTIDE SEQUENCE [LARGE SCALE GENOMIC DNA]</scope>
    <source>
        <strain evidence="2">TSY1</strain>
    </source>
</reference>
<comment type="caution">
    <text evidence="1">The sequence shown here is derived from an EMBL/GenBank/DDBJ whole genome shotgun (WGS) entry which is preliminary data.</text>
</comment>
<keyword evidence="2" id="KW-1185">Reference proteome</keyword>
<dbReference type="Proteomes" id="UP000019141">
    <property type="component" value="Unassembled WGS sequence"/>
</dbReference>
<organism evidence="1 2">
    <name type="scientific">Entotheonella factor</name>
    <dbReference type="NCBI Taxonomy" id="1429438"/>
    <lineage>
        <taxon>Bacteria</taxon>
        <taxon>Pseudomonadati</taxon>
        <taxon>Nitrospinota/Tectimicrobiota group</taxon>
        <taxon>Candidatus Tectimicrobiota</taxon>
        <taxon>Candidatus Entotheonellia</taxon>
        <taxon>Candidatus Entotheonellales</taxon>
        <taxon>Candidatus Entotheonellaceae</taxon>
        <taxon>Candidatus Entotheonella</taxon>
    </lineage>
</organism>
<accession>W4L3Z7</accession>
<protein>
    <submittedName>
        <fullName evidence="1">Uncharacterized protein</fullName>
    </submittedName>
</protein>
<evidence type="ECO:0000313" key="2">
    <source>
        <dbReference type="Proteomes" id="UP000019141"/>
    </source>
</evidence>
<proteinExistence type="predicted"/>
<dbReference type="EMBL" id="AZHW01001693">
    <property type="protein sequence ID" value="ETW92061.1"/>
    <property type="molecule type" value="Genomic_DNA"/>
</dbReference>
<sequence length="57" mass="6332">MSTVHALLNTYTSLKETGLTNFNEQQVAEIRSQVEALIDLPAYYEVEAATTERRSAG</sequence>
<dbReference type="AlphaFoldDB" id="W4L3Z7"/>
<gene>
    <name evidence="1" type="ORF">ETSY1_45380</name>
</gene>
<dbReference type="HOGENOM" id="CLU_2988057_0_0_7"/>
<name>W4L3Z7_ENTF1</name>
<evidence type="ECO:0000313" key="1">
    <source>
        <dbReference type="EMBL" id="ETW92061.1"/>
    </source>
</evidence>